<keyword evidence="3" id="KW-1185">Reference proteome</keyword>
<dbReference type="EMBL" id="JABFAA010103773">
    <property type="protein sequence ID" value="MBA0700780.1"/>
    <property type="molecule type" value="Genomic_DNA"/>
</dbReference>
<feature type="non-terminal residue" evidence="2">
    <location>
        <position position="183"/>
    </location>
</feature>
<accession>A0A7J8YN97</accession>
<comment type="caution">
    <text evidence="2">The sequence shown here is derived from an EMBL/GenBank/DDBJ whole genome shotgun (WGS) entry which is preliminary data.</text>
</comment>
<organism evidence="2 3">
    <name type="scientific">Gossypium aridum</name>
    <name type="common">American cotton</name>
    <name type="synonym">Erioxylum aridum</name>
    <dbReference type="NCBI Taxonomy" id="34290"/>
    <lineage>
        <taxon>Eukaryota</taxon>
        <taxon>Viridiplantae</taxon>
        <taxon>Streptophyta</taxon>
        <taxon>Embryophyta</taxon>
        <taxon>Tracheophyta</taxon>
        <taxon>Spermatophyta</taxon>
        <taxon>Magnoliopsida</taxon>
        <taxon>eudicotyledons</taxon>
        <taxon>Gunneridae</taxon>
        <taxon>Pentapetalae</taxon>
        <taxon>rosids</taxon>
        <taxon>malvids</taxon>
        <taxon>Malvales</taxon>
        <taxon>Malvaceae</taxon>
        <taxon>Malvoideae</taxon>
        <taxon>Gossypium</taxon>
    </lineage>
</organism>
<protein>
    <recommendedName>
        <fullName evidence="1">Aminotransferase-like plant mobile domain-containing protein</fullName>
    </recommendedName>
</protein>
<dbReference type="Proteomes" id="UP000593577">
    <property type="component" value="Unassembled WGS sequence"/>
</dbReference>
<evidence type="ECO:0000259" key="1">
    <source>
        <dbReference type="Pfam" id="PF10536"/>
    </source>
</evidence>
<feature type="domain" description="Aminotransferase-like plant mobile" evidence="1">
    <location>
        <begin position="29"/>
        <end position="183"/>
    </location>
</feature>
<sequence length="183" mass="20937">MFGPSSPLIENYLRKAGFWHVATVGRGWKLDPKIISALIERWRLETHTFHLPCGECTLTLKDMQLQLGLPVDGSALTRSVQSVDWGAICYDLLSVILDNIYGDRIELGWLRDTFLEQGNDSTEVERMRYARAYILEMNGGYLMPDLSQNLVHLRWLLKLIDFRAADELSWGSAVLAILYLEMC</sequence>
<dbReference type="PANTHER" id="PTHR46033:SF8">
    <property type="entry name" value="PROTEIN MAINTENANCE OF MERISTEMS-LIKE"/>
    <property type="match status" value="1"/>
</dbReference>
<dbReference type="PANTHER" id="PTHR46033">
    <property type="entry name" value="PROTEIN MAIN-LIKE 2"/>
    <property type="match status" value="1"/>
</dbReference>
<proteinExistence type="predicted"/>
<dbReference type="GO" id="GO:0010073">
    <property type="term" value="P:meristem maintenance"/>
    <property type="evidence" value="ECO:0007669"/>
    <property type="project" value="InterPro"/>
</dbReference>
<dbReference type="Pfam" id="PF10536">
    <property type="entry name" value="PMD"/>
    <property type="match status" value="1"/>
</dbReference>
<evidence type="ECO:0000313" key="2">
    <source>
        <dbReference type="EMBL" id="MBA0700780.1"/>
    </source>
</evidence>
<dbReference type="InterPro" id="IPR044824">
    <property type="entry name" value="MAIN-like"/>
</dbReference>
<evidence type="ECO:0000313" key="3">
    <source>
        <dbReference type="Proteomes" id="UP000593577"/>
    </source>
</evidence>
<dbReference type="AlphaFoldDB" id="A0A7J8YN97"/>
<gene>
    <name evidence="2" type="ORF">Goari_027277</name>
</gene>
<reference evidence="2 3" key="1">
    <citation type="journal article" date="2019" name="Genome Biol. Evol.">
        <title>Insights into the evolution of the New World diploid cottons (Gossypium, subgenus Houzingenia) based on genome sequencing.</title>
        <authorList>
            <person name="Grover C.E."/>
            <person name="Arick M.A. 2nd"/>
            <person name="Thrash A."/>
            <person name="Conover J.L."/>
            <person name="Sanders W.S."/>
            <person name="Peterson D.G."/>
            <person name="Frelichowski J.E."/>
            <person name="Scheffler J.A."/>
            <person name="Scheffler B.E."/>
            <person name="Wendel J.F."/>
        </authorList>
    </citation>
    <scope>NUCLEOTIDE SEQUENCE [LARGE SCALE GENOMIC DNA]</scope>
    <source>
        <strain evidence="2">185</strain>
        <tissue evidence="2">Leaf</tissue>
    </source>
</reference>
<name>A0A7J8YN97_GOSAI</name>
<dbReference type="InterPro" id="IPR019557">
    <property type="entry name" value="AminoTfrase-like_pln_mobile"/>
</dbReference>